<dbReference type="Proteomes" id="UP000824469">
    <property type="component" value="Unassembled WGS sequence"/>
</dbReference>
<keyword evidence="2" id="KW-1185">Reference proteome</keyword>
<accession>A0AA38CCI6</accession>
<protein>
    <submittedName>
        <fullName evidence="1">Uncharacterized protein</fullName>
    </submittedName>
</protein>
<proteinExistence type="predicted"/>
<sequence>ENIIPFLGEWLRDKMLRIGVEREHQILHANLPPQDHEYDKEITLDAVINGWL</sequence>
<gene>
    <name evidence="1" type="ORF">KI387_040309</name>
</gene>
<feature type="non-terminal residue" evidence="1">
    <location>
        <position position="1"/>
    </location>
</feature>
<dbReference type="EMBL" id="JAHRHJ020000069">
    <property type="protein sequence ID" value="KAH9294487.1"/>
    <property type="molecule type" value="Genomic_DNA"/>
</dbReference>
<evidence type="ECO:0000313" key="2">
    <source>
        <dbReference type="Proteomes" id="UP000824469"/>
    </source>
</evidence>
<reference evidence="1 2" key="1">
    <citation type="journal article" date="2021" name="Nat. Plants">
        <title>The Taxus genome provides insights into paclitaxel biosynthesis.</title>
        <authorList>
            <person name="Xiong X."/>
            <person name="Gou J."/>
            <person name="Liao Q."/>
            <person name="Li Y."/>
            <person name="Zhou Q."/>
            <person name="Bi G."/>
            <person name="Li C."/>
            <person name="Du R."/>
            <person name="Wang X."/>
            <person name="Sun T."/>
            <person name="Guo L."/>
            <person name="Liang H."/>
            <person name="Lu P."/>
            <person name="Wu Y."/>
            <person name="Zhang Z."/>
            <person name="Ro D.K."/>
            <person name="Shang Y."/>
            <person name="Huang S."/>
            <person name="Yan J."/>
        </authorList>
    </citation>
    <scope>NUCLEOTIDE SEQUENCE [LARGE SCALE GENOMIC DNA]</scope>
    <source>
        <strain evidence="1">Ta-2019</strain>
    </source>
</reference>
<comment type="caution">
    <text evidence="1">The sequence shown here is derived from an EMBL/GenBank/DDBJ whole genome shotgun (WGS) entry which is preliminary data.</text>
</comment>
<dbReference type="AlphaFoldDB" id="A0AA38CCI6"/>
<name>A0AA38CCI6_TAXCH</name>
<evidence type="ECO:0000313" key="1">
    <source>
        <dbReference type="EMBL" id="KAH9294487.1"/>
    </source>
</evidence>
<feature type="non-terminal residue" evidence="1">
    <location>
        <position position="52"/>
    </location>
</feature>
<organism evidence="1 2">
    <name type="scientific">Taxus chinensis</name>
    <name type="common">Chinese yew</name>
    <name type="synonym">Taxus wallichiana var. chinensis</name>
    <dbReference type="NCBI Taxonomy" id="29808"/>
    <lineage>
        <taxon>Eukaryota</taxon>
        <taxon>Viridiplantae</taxon>
        <taxon>Streptophyta</taxon>
        <taxon>Embryophyta</taxon>
        <taxon>Tracheophyta</taxon>
        <taxon>Spermatophyta</taxon>
        <taxon>Pinopsida</taxon>
        <taxon>Pinidae</taxon>
        <taxon>Conifers II</taxon>
        <taxon>Cupressales</taxon>
        <taxon>Taxaceae</taxon>
        <taxon>Taxus</taxon>
    </lineage>
</organism>